<dbReference type="EMBL" id="JACETL010000009">
    <property type="protein sequence ID" value="MBA4692401.1"/>
    <property type="molecule type" value="Genomic_DNA"/>
</dbReference>
<dbReference type="Proteomes" id="UP000551848">
    <property type="component" value="Unassembled WGS sequence"/>
</dbReference>
<proteinExistence type="predicted"/>
<reference evidence="1 2" key="1">
    <citation type="submission" date="2020-06" db="EMBL/GenBank/DDBJ databases">
        <title>Dysbiosis in marine aquaculture revealed through microbiome analysis: reverse ecology for environmental sustainability.</title>
        <authorList>
            <person name="Haro-Moreno J.M."/>
            <person name="Coutinho F.H."/>
            <person name="Zaragoza-Solas A."/>
            <person name="Picazo A."/>
            <person name="Almagro-Moreno S."/>
            <person name="Lopez-Perez M."/>
        </authorList>
    </citation>
    <scope>NUCLEOTIDE SEQUENCE [LARGE SCALE GENOMIC DNA]</scope>
    <source>
        <strain evidence="1">MCMED-G41</strain>
    </source>
</reference>
<accession>A0A838XUQ1</accession>
<name>A0A838XUQ1_9GAMM</name>
<sequence>MKHSKKISLLITLFICFDTKSQSISSFDFEKFSHVPKFLSDYGFFKDLRNQKPVSNVHPYSLSSQLFSDETDKLRFVYVPEGKKVGYVKNKVFIFPVGSVLIKTFAYLNNNGPLEAELLETRLLINTNNGWKAISYVWNEDQTDAKRAIAGATIPTRFVNSSGKIRDVRYRAPNQNQCKECHQLKKVMTPIGPKARNMNKLVEYDAGEMNQLVYWAALGWINENLGSTSISNYADVNAVLNERARAYLDINCGHCHIPGGSADTTGLYLNFTEQDKEQIGIYKKPVAAGRASGNLKYSIVPGHPEDSILLYRMKSLDPGIMMPESGRALSDETGIKLITDWIDKL</sequence>
<evidence type="ECO:0000313" key="1">
    <source>
        <dbReference type="EMBL" id="MBA4692401.1"/>
    </source>
</evidence>
<organism evidence="1 2">
    <name type="scientific">SAR86 cluster bacterium</name>
    <dbReference type="NCBI Taxonomy" id="2030880"/>
    <lineage>
        <taxon>Bacteria</taxon>
        <taxon>Pseudomonadati</taxon>
        <taxon>Pseudomonadota</taxon>
        <taxon>Gammaproteobacteria</taxon>
        <taxon>SAR86 cluster</taxon>
    </lineage>
</organism>
<gene>
    <name evidence="1" type="ORF">H2072_01490</name>
</gene>
<dbReference type="NCBIfam" id="TIGR03806">
    <property type="entry name" value="chp_HNE_0200"/>
    <property type="match status" value="1"/>
</dbReference>
<comment type="caution">
    <text evidence="1">The sequence shown here is derived from an EMBL/GenBank/DDBJ whole genome shotgun (WGS) entry which is preliminary data.</text>
</comment>
<evidence type="ECO:0008006" key="3">
    <source>
        <dbReference type="Google" id="ProtNLM"/>
    </source>
</evidence>
<dbReference type="InterPro" id="IPR022269">
    <property type="entry name" value="SO_2930-like_C"/>
</dbReference>
<protein>
    <recommendedName>
        <fullName evidence="3">Cytochrome C Planctomycete-type domain-containing protein</fullName>
    </recommendedName>
</protein>
<evidence type="ECO:0000313" key="2">
    <source>
        <dbReference type="Proteomes" id="UP000551848"/>
    </source>
</evidence>
<dbReference type="AlphaFoldDB" id="A0A838XUQ1"/>